<dbReference type="Gramene" id="ERN08248">
    <property type="protein sequence ID" value="ERN08248"/>
    <property type="gene ID" value="AMTR_s00018p00244670"/>
</dbReference>
<dbReference type="AlphaFoldDB" id="W1PJR7"/>
<dbReference type="Proteomes" id="UP000017836">
    <property type="component" value="Unassembled WGS sequence"/>
</dbReference>
<feature type="compositionally biased region" description="Basic and acidic residues" evidence="1">
    <location>
        <begin position="26"/>
        <end position="43"/>
    </location>
</feature>
<dbReference type="HOGENOM" id="CLU_1512621_0_0_1"/>
<evidence type="ECO:0000313" key="3">
    <source>
        <dbReference type="Proteomes" id="UP000017836"/>
    </source>
</evidence>
<accession>W1PJR7</accession>
<sequence length="178" mass="19895">MVKKKREEGGGRKERKSGVSQPLVGAERETGRRRGKGAVEKTERWREREMEIAYGKGGSAELREHDIGRGLGRQWLCTAWCNTARQAGDGREGVGRVEGHGSVCTSWVGREKARVWACSTRRKRKQVSRRSRRGERRHVCGRARRGRESTMCGVGGAREGTCVFWLRITEGVGGREGA</sequence>
<evidence type="ECO:0000256" key="1">
    <source>
        <dbReference type="SAM" id="MobiDB-lite"/>
    </source>
</evidence>
<evidence type="ECO:0000313" key="2">
    <source>
        <dbReference type="EMBL" id="ERN08248.1"/>
    </source>
</evidence>
<name>W1PJR7_AMBTC</name>
<organism evidence="2 3">
    <name type="scientific">Amborella trichopoda</name>
    <dbReference type="NCBI Taxonomy" id="13333"/>
    <lineage>
        <taxon>Eukaryota</taxon>
        <taxon>Viridiplantae</taxon>
        <taxon>Streptophyta</taxon>
        <taxon>Embryophyta</taxon>
        <taxon>Tracheophyta</taxon>
        <taxon>Spermatophyta</taxon>
        <taxon>Magnoliopsida</taxon>
        <taxon>Amborellales</taxon>
        <taxon>Amborellaceae</taxon>
        <taxon>Amborella</taxon>
    </lineage>
</organism>
<gene>
    <name evidence="2" type="ORF">AMTR_s00018p00244670</name>
</gene>
<proteinExistence type="predicted"/>
<reference evidence="3" key="1">
    <citation type="journal article" date="2013" name="Science">
        <title>The Amborella genome and the evolution of flowering plants.</title>
        <authorList>
            <consortium name="Amborella Genome Project"/>
        </authorList>
    </citation>
    <scope>NUCLEOTIDE SEQUENCE [LARGE SCALE GENOMIC DNA]</scope>
</reference>
<protein>
    <submittedName>
        <fullName evidence="2">Uncharacterized protein</fullName>
    </submittedName>
</protein>
<dbReference type="EMBL" id="KI393569">
    <property type="protein sequence ID" value="ERN08248.1"/>
    <property type="molecule type" value="Genomic_DNA"/>
</dbReference>
<feature type="region of interest" description="Disordered" evidence="1">
    <location>
        <begin position="1"/>
        <end position="43"/>
    </location>
</feature>
<keyword evidence="3" id="KW-1185">Reference proteome</keyword>
<feature type="compositionally biased region" description="Basic and acidic residues" evidence="1">
    <location>
        <begin position="1"/>
        <end position="12"/>
    </location>
</feature>